<feature type="transmembrane region" description="Helical" evidence="2">
    <location>
        <begin position="5"/>
        <end position="26"/>
    </location>
</feature>
<feature type="compositionally biased region" description="Basic and acidic residues" evidence="1">
    <location>
        <begin position="171"/>
        <end position="181"/>
    </location>
</feature>
<sequence length="190" mass="20814">MKTWVVRFVSLLVFNIAVLLVIGFLTPARVGWAALWAGVVLTAIVIWIKPLLSRWFGGMAARSADRRTRVGEKVAEFLVAFAVAFIVWIATVLLTGVSIGGWFWGWILPPVLLMIGWAIYDVIDDRVEAHAGALYDRATRSTPAGAAAETARVDAAGPRPAVADSRATAQGRKELRDGLTEEQRRMLDEL</sequence>
<gene>
    <name evidence="3" type="ORF">T9R20_12765</name>
</gene>
<keyword evidence="4" id="KW-1185">Reference proteome</keyword>
<name>A0ABZ0V8D4_9MICO</name>
<dbReference type="RefSeq" id="WP_322409682.1">
    <property type="nucleotide sequence ID" value="NZ_CP139779.1"/>
</dbReference>
<evidence type="ECO:0000256" key="1">
    <source>
        <dbReference type="SAM" id="MobiDB-lite"/>
    </source>
</evidence>
<feature type="transmembrane region" description="Helical" evidence="2">
    <location>
        <begin position="32"/>
        <end position="53"/>
    </location>
</feature>
<dbReference type="EMBL" id="CP139779">
    <property type="protein sequence ID" value="WQB69561.1"/>
    <property type="molecule type" value="Genomic_DNA"/>
</dbReference>
<evidence type="ECO:0000313" key="3">
    <source>
        <dbReference type="EMBL" id="WQB69561.1"/>
    </source>
</evidence>
<feature type="region of interest" description="Disordered" evidence="1">
    <location>
        <begin position="146"/>
        <end position="181"/>
    </location>
</feature>
<keyword evidence="2" id="KW-0812">Transmembrane</keyword>
<evidence type="ECO:0000313" key="4">
    <source>
        <dbReference type="Proteomes" id="UP001324533"/>
    </source>
</evidence>
<evidence type="ECO:0000256" key="2">
    <source>
        <dbReference type="SAM" id="Phobius"/>
    </source>
</evidence>
<protein>
    <recommendedName>
        <fullName evidence="5">Phage holin family protein</fullName>
    </recommendedName>
</protein>
<dbReference type="Proteomes" id="UP001324533">
    <property type="component" value="Chromosome"/>
</dbReference>
<keyword evidence="2" id="KW-0472">Membrane</keyword>
<reference evidence="3 4" key="1">
    <citation type="submission" date="2023-06" db="EMBL/GenBank/DDBJ databases">
        <title>Rock-solubilizing bacteria, Microbacterium invictum, promotes re-establishment of vegetation in rocky wasteland by accelerating rock bio-weathering and reshaping soil bacterial community.</title>
        <authorList>
            <person name="Liu C."/>
        </authorList>
    </citation>
    <scope>NUCLEOTIDE SEQUENCE [LARGE SCALE GENOMIC DNA]</scope>
    <source>
        <strain evidence="3 4">X-18</strain>
    </source>
</reference>
<organism evidence="3 4">
    <name type="scientific">Microbacterium invictum</name>
    <dbReference type="NCBI Taxonomy" id="515415"/>
    <lineage>
        <taxon>Bacteria</taxon>
        <taxon>Bacillati</taxon>
        <taxon>Actinomycetota</taxon>
        <taxon>Actinomycetes</taxon>
        <taxon>Micrococcales</taxon>
        <taxon>Microbacteriaceae</taxon>
        <taxon>Microbacterium</taxon>
    </lineage>
</organism>
<feature type="transmembrane region" description="Helical" evidence="2">
    <location>
        <begin position="103"/>
        <end position="120"/>
    </location>
</feature>
<accession>A0ABZ0V8D4</accession>
<proteinExistence type="predicted"/>
<evidence type="ECO:0008006" key="5">
    <source>
        <dbReference type="Google" id="ProtNLM"/>
    </source>
</evidence>
<keyword evidence="2" id="KW-1133">Transmembrane helix</keyword>
<feature type="transmembrane region" description="Helical" evidence="2">
    <location>
        <begin position="74"/>
        <end position="97"/>
    </location>
</feature>